<feature type="non-terminal residue" evidence="1">
    <location>
        <position position="228"/>
    </location>
</feature>
<sequence>MVYSILTEARVRGSLADQQSGNVAYQQVWLNNADLEGWTSFSELDIVGAWGGFLYATKLTADGGSINPTSDFVAVDALVNDRVTFRMKYDKHTKNQAATNTGKIQWATANDPTFNDTKSKTFELISDGRWILYDINVGDSSQWVGEIVNIRIFPSINGAINDEFFLNFVEIGTNDFDFSFENEDAGTAGKSTGSKNLSGELTIEQGVNDRLIVNINDYGDVTITLTPQ</sequence>
<name>A0A0F9CSS2_9ZZZZ</name>
<dbReference type="EMBL" id="LAZR01031883">
    <property type="protein sequence ID" value="KKL52463.1"/>
    <property type="molecule type" value="Genomic_DNA"/>
</dbReference>
<protein>
    <submittedName>
        <fullName evidence="1">Uncharacterized protein</fullName>
    </submittedName>
</protein>
<reference evidence="1" key="1">
    <citation type="journal article" date="2015" name="Nature">
        <title>Complex archaea that bridge the gap between prokaryotes and eukaryotes.</title>
        <authorList>
            <person name="Spang A."/>
            <person name="Saw J.H."/>
            <person name="Jorgensen S.L."/>
            <person name="Zaremba-Niedzwiedzka K."/>
            <person name="Martijn J."/>
            <person name="Lind A.E."/>
            <person name="van Eijk R."/>
            <person name="Schleper C."/>
            <person name="Guy L."/>
            <person name="Ettema T.J."/>
        </authorList>
    </citation>
    <scope>NUCLEOTIDE SEQUENCE</scope>
</reference>
<comment type="caution">
    <text evidence="1">The sequence shown here is derived from an EMBL/GenBank/DDBJ whole genome shotgun (WGS) entry which is preliminary data.</text>
</comment>
<proteinExistence type="predicted"/>
<accession>A0A0F9CSS2</accession>
<evidence type="ECO:0000313" key="1">
    <source>
        <dbReference type="EMBL" id="KKL52463.1"/>
    </source>
</evidence>
<dbReference type="AlphaFoldDB" id="A0A0F9CSS2"/>
<organism evidence="1">
    <name type="scientific">marine sediment metagenome</name>
    <dbReference type="NCBI Taxonomy" id="412755"/>
    <lineage>
        <taxon>unclassified sequences</taxon>
        <taxon>metagenomes</taxon>
        <taxon>ecological metagenomes</taxon>
    </lineage>
</organism>
<gene>
    <name evidence="1" type="ORF">LCGC14_2285230</name>
</gene>